<gene>
    <name evidence="1" type="ORF">V8G54_007168</name>
</gene>
<evidence type="ECO:0008006" key="3">
    <source>
        <dbReference type="Google" id="ProtNLM"/>
    </source>
</evidence>
<dbReference type="EMBL" id="CP144699">
    <property type="protein sequence ID" value="WVZ19846.1"/>
    <property type="molecule type" value="Genomic_DNA"/>
</dbReference>
<evidence type="ECO:0000313" key="1">
    <source>
        <dbReference type="EMBL" id="WVZ19846.1"/>
    </source>
</evidence>
<reference evidence="1 2" key="1">
    <citation type="journal article" date="2023" name="Life. Sci Alliance">
        <title>Evolutionary insights into 3D genome organization and epigenetic landscape of Vigna mungo.</title>
        <authorList>
            <person name="Junaid A."/>
            <person name="Singh B."/>
            <person name="Bhatia S."/>
        </authorList>
    </citation>
    <scope>NUCLEOTIDE SEQUENCE [LARGE SCALE GENOMIC DNA]</scope>
    <source>
        <strain evidence="1">Urdbean</strain>
    </source>
</reference>
<organism evidence="1 2">
    <name type="scientific">Vigna mungo</name>
    <name type="common">Black gram</name>
    <name type="synonym">Phaseolus mungo</name>
    <dbReference type="NCBI Taxonomy" id="3915"/>
    <lineage>
        <taxon>Eukaryota</taxon>
        <taxon>Viridiplantae</taxon>
        <taxon>Streptophyta</taxon>
        <taxon>Embryophyta</taxon>
        <taxon>Tracheophyta</taxon>
        <taxon>Spermatophyta</taxon>
        <taxon>Magnoliopsida</taxon>
        <taxon>eudicotyledons</taxon>
        <taxon>Gunneridae</taxon>
        <taxon>Pentapetalae</taxon>
        <taxon>rosids</taxon>
        <taxon>fabids</taxon>
        <taxon>Fabales</taxon>
        <taxon>Fabaceae</taxon>
        <taxon>Papilionoideae</taxon>
        <taxon>50 kb inversion clade</taxon>
        <taxon>NPAAA clade</taxon>
        <taxon>indigoferoid/millettioid clade</taxon>
        <taxon>Phaseoleae</taxon>
        <taxon>Vigna</taxon>
    </lineage>
</organism>
<protein>
    <recommendedName>
        <fullName evidence="3">Pentatricopeptide repeat-containing protein</fullName>
    </recommendedName>
</protein>
<name>A0AAQ3S8Q5_VIGMU</name>
<sequence>MASVSAPTLSYHNRSSWRWNHDKRSHFSSFTLPKSSLSLPTTRRVHDHSRAKINQPHHPFLQSLHNLCDSGNLNEALNLLHSQTQNAVVSSSDVIKEAIGLLLRACTLRKDIDVGRKLHAMVSESHRFRNDVVLNTRIISMFSACGSPSDSRSAFDAAKEKDLFLYNALLTCSDELLTLKELHGYALRRGLQIDELVANAFVAAYAKCKSKKFKAAIIRIDSPGGDALASDL</sequence>
<dbReference type="Proteomes" id="UP001374535">
    <property type="component" value="Chromosome 2"/>
</dbReference>
<accession>A0AAQ3S8Q5</accession>
<dbReference type="AlphaFoldDB" id="A0AAQ3S8Q5"/>
<dbReference type="InterPro" id="IPR046960">
    <property type="entry name" value="PPR_At4g14850-like_plant"/>
</dbReference>
<dbReference type="PANTHER" id="PTHR47926">
    <property type="entry name" value="PENTATRICOPEPTIDE REPEAT-CONTAINING PROTEIN"/>
    <property type="match status" value="1"/>
</dbReference>
<dbReference type="GO" id="GO:0009451">
    <property type="term" value="P:RNA modification"/>
    <property type="evidence" value="ECO:0007669"/>
    <property type="project" value="InterPro"/>
</dbReference>
<dbReference type="GO" id="GO:0003723">
    <property type="term" value="F:RNA binding"/>
    <property type="evidence" value="ECO:0007669"/>
    <property type="project" value="InterPro"/>
</dbReference>
<dbReference type="InterPro" id="IPR011990">
    <property type="entry name" value="TPR-like_helical_dom_sf"/>
</dbReference>
<dbReference type="PANTHER" id="PTHR47926:SF533">
    <property type="entry name" value="DYW DOMAIN-CONTAINING PROTEIN"/>
    <property type="match status" value="1"/>
</dbReference>
<keyword evidence="2" id="KW-1185">Reference proteome</keyword>
<proteinExistence type="predicted"/>
<dbReference type="Gene3D" id="1.25.40.10">
    <property type="entry name" value="Tetratricopeptide repeat domain"/>
    <property type="match status" value="1"/>
</dbReference>
<evidence type="ECO:0000313" key="2">
    <source>
        <dbReference type="Proteomes" id="UP001374535"/>
    </source>
</evidence>